<evidence type="ECO:0000313" key="3">
    <source>
        <dbReference type="Proteomes" id="UP001642484"/>
    </source>
</evidence>
<name>A0ABP0RYT5_9DINO</name>
<keyword evidence="3" id="KW-1185">Reference proteome</keyword>
<evidence type="ECO:0000313" key="2">
    <source>
        <dbReference type="EMBL" id="CAK9105409.1"/>
    </source>
</evidence>
<feature type="compositionally biased region" description="Basic and acidic residues" evidence="1">
    <location>
        <begin position="73"/>
        <end position="82"/>
    </location>
</feature>
<accession>A0ABP0RYT5</accession>
<sequence>MEEGERSFSLEEPPLRIQLREHQTEAGFQRREQFQDTLVPDHRLPPQGNLGDQLKSQLVELGNFVGSLQLRAEKRSNGERSPFDCLAGDGDDHAAGSSPADRCEAKEGSPASYHSPGSGGGDREELEVLRLQIAALAQSLAGLGACVVNWSAFLTNPRRQQLQSMVLRYTEPCEHLSAELQELCRDLNSMDLGTPKAEQAALTPLTVGALRDMLTAHQPEDSRRAETSNVHNPDPDPAASRERIVF</sequence>
<gene>
    <name evidence="2" type="ORF">CCMP2556_LOCUS49337</name>
</gene>
<feature type="region of interest" description="Disordered" evidence="1">
    <location>
        <begin position="73"/>
        <end position="122"/>
    </location>
</feature>
<organism evidence="2 3">
    <name type="scientific">Durusdinium trenchii</name>
    <dbReference type="NCBI Taxonomy" id="1381693"/>
    <lineage>
        <taxon>Eukaryota</taxon>
        <taxon>Sar</taxon>
        <taxon>Alveolata</taxon>
        <taxon>Dinophyceae</taxon>
        <taxon>Suessiales</taxon>
        <taxon>Symbiodiniaceae</taxon>
        <taxon>Durusdinium</taxon>
    </lineage>
</organism>
<reference evidence="2 3" key="1">
    <citation type="submission" date="2024-02" db="EMBL/GenBank/DDBJ databases">
        <authorList>
            <person name="Chen Y."/>
            <person name="Shah S."/>
            <person name="Dougan E. K."/>
            <person name="Thang M."/>
            <person name="Chan C."/>
        </authorList>
    </citation>
    <scope>NUCLEOTIDE SEQUENCE [LARGE SCALE GENOMIC DNA]</scope>
</reference>
<evidence type="ECO:0000256" key="1">
    <source>
        <dbReference type="SAM" id="MobiDB-lite"/>
    </source>
</evidence>
<comment type="caution">
    <text evidence="2">The sequence shown here is derived from an EMBL/GenBank/DDBJ whole genome shotgun (WGS) entry which is preliminary data.</text>
</comment>
<dbReference type="EMBL" id="CAXAMN010026728">
    <property type="protein sequence ID" value="CAK9105409.1"/>
    <property type="molecule type" value="Genomic_DNA"/>
</dbReference>
<feature type="region of interest" description="Disordered" evidence="1">
    <location>
        <begin position="218"/>
        <end position="246"/>
    </location>
</feature>
<proteinExistence type="predicted"/>
<protein>
    <submittedName>
        <fullName evidence="2">Uncharacterized protein</fullName>
    </submittedName>
</protein>
<dbReference type="Proteomes" id="UP001642484">
    <property type="component" value="Unassembled WGS sequence"/>
</dbReference>